<dbReference type="EMBL" id="KV784373">
    <property type="protein sequence ID" value="OEU10153.1"/>
    <property type="molecule type" value="Genomic_DNA"/>
</dbReference>
<evidence type="ECO:0000256" key="1">
    <source>
        <dbReference type="ARBA" id="ARBA00022664"/>
    </source>
</evidence>
<gene>
    <name evidence="6" type="ORF">FRACYDRAFT_194234</name>
</gene>
<dbReference type="GO" id="GO:0000398">
    <property type="term" value="P:mRNA splicing, via spliceosome"/>
    <property type="evidence" value="ECO:0007669"/>
    <property type="project" value="InterPro"/>
</dbReference>
<dbReference type="Pfam" id="PF00400">
    <property type="entry name" value="WD40"/>
    <property type="match status" value="3"/>
</dbReference>
<proteinExistence type="inferred from homology"/>
<evidence type="ECO:0000313" key="6">
    <source>
        <dbReference type="EMBL" id="OEU10153.1"/>
    </source>
</evidence>
<evidence type="ECO:0000313" key="7">
    <source>
        <dbReference type="Proteomes" id="UP000095751"/>
    </source>
</evidence>
<dbReference type="FunCoup" id="A0A1E7EXA7">
    <property type="interactions" value="567"/>
</dbReference>
<dbReference type="InterPro" id="IPR036322">
    <property type="entry name" value="WD40_repeat_dom_sf"/>
</dbReference>
<dbReference type="AlphaFoldDB" id="A0A1E7EXA7"/>
<evidence type="ECO:0000256" key="4">
    <source>
        <dbReference type="PROSITE-ProRule" id="PRU00221"/>
    </source>
</evidence>
<evidence type="ECO:0000256" key="2">
    <source>
        <dbReference type="ARBA" id="ARBA00023187"/>
    </source>
</evidence>
<keyword evidence="1" id="KW-0507">mRNA processing</keyword>
<dbReference type="SUPFAM" id="SSF50978">
    <property type="entry name" value="WD40 repeat-like"/>
    <property type="match status" value="1"/>
</dbReference>
<dbReference type="KEGG" id="fcy:FRACYDRAFT_194234"/>
<feature type="repeat" description="WD" evidence="4">
    <location>
        <begin position="255"/>
        <end position="296"/>
    </location>
</feature>
<reference evidence="6 7" key="1">
    <citation type="submission" date="2016-09" db="EMBL/GenBank/DDBJ databases">
        <title>Extensive genetic diversity and differential bi-allelic expression allows diatom success in the polar Southern Ocean.</title>
        <authorList>
            <consortium name="DOE Joint Genome Institute"/>
            <person name="Mock T."/>
            <person name="Otillar R.P."/>
            <person name="Strauss J."/>
            <person name="Dupont C."/>
            <person name="Frickenhaus S."/>
            <person name="Maumus F."/>
            <person name="Mcmullan M."/>
            <person name="Sanges R."/>
            <person name="Schmutz J."/>
            <person name="Toseland A."/>
            <person name="Valas R."/>
            <person name="Veluchamy A."/>
            <person name="Ward B.J."/>
            <person name="Allen A."/>
            <person name="Barry K."/>
            <person name="Falciatore A."/>
            <person name="Ferrante M."/>
            <person name="Fortunato A.E."/>
            <person name="Gloeckner G."/>
            <person name="Gruber A."/>
            <person name="Hipkin R."/>
            <person name="Janech M."/>
            <person name="Kroth P."/>
            <person name="Leese F."/>
            <person name="Lindquist E."/>
            <person name="Lyon B.R."/>
            <person name="Martin J."/>
            <person name="Mayer C."/>
            <person name="Parker M."/>
            <person name="Quesneville H."/>
            <person name="Raymond J."/>
            <person name="Uhlig C."/>
            <person name="Valentin K.U."/>
            <person name="Worden A.Z."/>
            <person name="Armbrust E.V."/>
            <person name="Bowler C."/>
            <person name="Green B."/>
            <person name="Moulton V."/>
            <person name="Van Oosterhout C."/>
            <person name="Grigoriev I."/>
        </authorList>
    </citation>
    <scope>NUCLEOTIDE SEQUENCE [LARGE SCALE GENOMIC DNA]</scope>
    <source>
        <strain evidence="6 7">CCMP1102</strain>
    </source>
</reference>
<dbReference type="InterPro" id="IPR001680">
    <property type="entry name" value="WD40_rpt"/>
</dbReference>
<dbReference type="PROSITE" id="PS50896">
    <property type="entry name" value="LISH"/>
    <property type="match status" value="1"/>
</dbReference>
<comment type="similarity">
    <text evidence="3">Belongs to the WD repeat SMU1 family.</text>
</comment>
<dbReference type="PANTHER" id="PTHR22848">
    <property type="entry name" value="WD40 REPEAT PROTEIN"/>
    <property type="match status" value="1"/>
</dbReference>
<name>A0A1E7EXA7_9STRA</name>
<organism evidence="6 7">
    <name type="scientific">Fragilariopsis cylindrus CCMP1102</name>
    <dbReference type="NCBI Taxonomy" id="635003"/>
    <lineage>
        <taxon>Eukaryota</taxon>
        <taxon>Sar</taxon>
        <taxon>Stramenopiles</taxon>
        <taxon>Ochrophyta</taxon>
        <taxon>Bacillariophyta</taxon>
        <taxon>Bacillariophyceae</taxon>
        <taxon>Bacillariophycidae</taxon>
        <taxon>Bacillariales</taxon>
        <taxon>Bacillariaceae</taxon>
        <taxon>Fragilariopsis</taxon>
    </lineage>
</organism>
<sequence length="533" mass="59097">MEGEFSIEAGDVLCLIMGFLTSQGLHESARILRKESGIGFTNGVIQKGLVASSIRRGEWGSAVEEKGKKKRRSKSKSLSSSSTRLTKARSLEQKLAEIAANPNKFSNTETRQMILFPQRSKQQRREDLALNVEDQREIPLNRLPTLIQQAMKWQSYTGQLPWIKEVYENVADVDVDNKKKRRKRKSNDYDGVDEIPQDTMSKVKFGKNAVCESAIFFSRGLITGSSDSLIEIWDAGCSYEDLNTKDYPYQKENVMGHTDASVLCMAISNDNEILVSGDSVGKVKIWKLSTGSCLRQYQAHDTSVTALSLSRDASRVLTGCKSGLCREFGIVTQNLLQVYEGHTSYIHACHYALDWKLNGDNNAQTSATEGWVVTSSADGTVRVWNKGKMFSMVVDPTQVMAECPAIHSLLVVPGEESRMLMIPRAFTAFLVNLEGTVLQVYNAESSESVFLAASLTVSVVYLASSTGDCLVFSLQTGKLLQTIHNFALDSTSKTNEHRTAEISALIHHPYKPSILAAYSNDKTQKKGVLTVWK</sequence>
<dbReference type="Proteomes" id="UP000095751">
    <property type="component" value="Unassembled WGS sequence"/>
</dbReference>
<dbReference type="PROSITE" id="PS50082">
    <property type="entry name" value="WD_REPEATS_2"/>
    <property type="match status" value="2"/>
</dbReference>
<dbReference type="OrthoDB" id="538223at2759"/>
<dbReference type="InterPro" id="IPR006594">
    <property type="entry name" value="LisH"/>
</dbReference>
<keyword evidence="4" id="KW-0853">WD repeat</keyword>
<evidence type="ECO:0000256" key="5">
    <source>
        <dbReference type="SAM" id="MobiDB-lite"/>
    </source>
</evidence>
<dbReference type="InterPro" id="IPR015943">
    <property type="entry name" value="WD40/YVTN_repeat-like_dom_sf"/>
</dbReference>
<dbReference type="SMART" id="SM00320">
    <property type="entry name" value="WD40"/>
    <property type="match status" value="5"/>
</dbReference>
<dbReference type="InterPro" id="IPR045184">
    <property type="entry name" value="SMU1"/>
</dbReference>
<evidence type="ECO:0000256" key="3">
    <source>
        <dbReference type="ARBA" id="ARBA00025801"/>
    </source>
</evidence>
<dbReference type="InParanoid" id="A0A1E7EXA7"/>
<protein>
    <submittedName>
        <fullName evidence="6">WD40 repeat-like protein</fullName>
    </submittedName>
</protein>
<keyword evidence="2" id="KW-0508">mRNA splicing</keyword>
<feature type="region of interest" description="Disordered" evidence="5">
    <location>
        <begin position="61"/>
        <end position="83"/>
    </location>
</feature>
<feature type="repeat" description="WD" evidence="4">
    <location>
        <begin position="372"/>
        <end position="385"/>
    </location>
</feature>
<keyword evidence="7" id="KW-1185">Reference proteome</keyword>
<dbReference type="Gene3D" id="2.130.10.10">
    <property type="entry name" value="YVTN repeat-like/Quinoprotein amine dehydrogenase"/>
    <property type="match status" value="1"/>
</dbReference>
<accession>A0A1E7EXA7</accession>